<name>A0ABV2NID8_9HYPH</name>
<evidence type="ECO:0000313" key="2">
    <source>
        <dbReference type="Proteomes" id="UP001549119"/>
    </source>
</evidence>
<organism evidence="1 2">
    <name type="scientific">Methylobacterium radiotolerans</name>
    <dbReference type="NCBI Taxonomy" id="31998"/>
    <lineage>
        <taxon>Bacteria</taxon>
        <taxon>Pseudomonadati</taxon>
        <taxon>Pseudomonadota</taxon>
        <taxon>Alphaproteobacteria</taxon>
        <taxon>Hyphomicrobiales</taxon>
        <taxon>Methylobacteriaceae</taxon>
        <taxon>Methylobacterium</taxon>
    </lineage>
</organism>
<dbReference type="Proteomes" id="UP001549119">
    <property type="component" value="Unassembled WGS sequence"/>
</dbReference>
<dbReference type="EMBL" id="JBEPNW010000002">
    <property type="protein sequence ID" value="MET3866179.1"/>
    <property type="molecule type" value="Genomic_DNA"/>
</dbReference>
<evidence type="ECO:0008006" key="3">
    <source>
        <dbReference type="Google" id="ProtNLM"/>
    </source>
</evidence>
<keyword evidence="2" id="KW-1185">Reference proteome</keyword>
<reference evidence="1 2" key="1">
    <citation type="submission" date="2024-06" db="EMBL/GenBank/DDBJ databases">
        <title>Genomics of switchgrass bacterial isolates.</title>
        <authorList>
            <person name="Shade A."/>
        </authorList>
    </citation>
    <scope>NUCLEOTIDE SEQUENCE [LARGE SCALE GENOMIC DNA]</scope>
    <source>
        <strain evidence="1 2">PvP084</strain>
    </source>
</reference>
<evidence type="ECO:0000313" key="1">
    <source>
        <dbReference type="EMBL" id="MET3866179.1"/>
    </source>
</evidence>
<proteinExistence type="predicted"/>
<comment type="caution">
    <text evidence="1">The sequence shown here is derived from an EMBL/GenBank/DDBJ whole genome shotgun (WGS) entry which is preliminary data.</text>
</comment>
<protein>
    <recommendedName>
        <fullName evidence="3">SnoaL-like protein</fullName>
    </recommendedName>
</protein>
<sequence>MPDEGDNGELASHVAEVLRWVWDPIGLGTAGPADEYDAYVPDFVILVRDTAVFEDVLIAHLVRIEIEAMHLSLPPANRTRAARALLGLRDAHLHGAGNLVGQWSSPDGLRCVWVFKTPGSQYAYGEGILRHEDDENGSWSRWDGAGFGWSGLFDSAAAAEREAHAVIAWLRESDLAAAASLAVPWSAVVDWRVPAPRERAVLDRLFAADFPGRDGLAEQARTALVRRIDDEGSLRFRVEGEPVAVARRVPVEGRYRDGDELSGPAVNLLLHVVGGRLHELAVFKDDGAHIRVSPFEVSPYRIAVSAN</sequence>
<dbReference type="RefSeq" id="WP_245337774.1">
    <property type="nucleotide sequence ID" value="NZ_JAZBNP010000001.1"/>
</dbReference>
<gene>
    <name evidence="1" type="ORF">ABIC20_003488</name>
</gene>
<accession>A0ABV2NID8</accession>